<protein>
    <submittedName>
        <fullName evidence="1">Uncharacterized protein</fullName>
    </submittedName>
</protein>
<dbReference type="AlphaFoldDB" id="A0ABD6ECD2"/>
<organism evidence="1 2">
    <name type="scientific">Gnathostoma spinigerum</name>
    <dbReference type="NCBI Taxonomy" id="75299"/>
    <lineage>
        <taxon>Eukaryota</taxon>
        <taxon>Metazoa</taxon>
        <taxon>Ecdysozoa</taxon>
        <taxon>Nematoda</taxon>
        <taxon>Chromadorea</taxon>
        <taxon>Rhabditida</taxon>
        <taxon>Spirurina</taxon>
        <taxon>Gnathostomatomorpha</taxon>
        <taxon>Gnathostomatoidea</taxon>
        <taxon>Gnathostomatidae</taxon>
        <taxon>Gnathostoma</taxon>
    </lineage>
</organism>
<dbReference type="Proteomes" id="UP001608902">
    <property type="component" value="Unassembled WGS sequence"/>
</dbReference>
<gene>
    <name evidence="1" type="ORF">AB6A40_002513</name>
</gene>
<accession>A0ABD6ECD2</accession>
<reference evidence="1 2" key="1">
    <citation type="submission" date="2024-08" db="EMBL/GenBank/DDBJ databases">
        <title>Gnathostoma spinigerum genome.</title>
        <authorList>
            <person name="Gonzalez-Bertolin B."/>
            <person name="Monzon S."/>
            <person name="Zaballos A."/>
            <person name="Jimenez P."/>
            <person name="Dekumyoy P."/>
            <person name="Varona S."/>
            <person name="Cuesta I."/>
            <person name="Sumanam S."/>
            <person name="Adisakwattana P."/>
            <person name="Gasser R.B."/>
            <person name="Hernandez-Gonzalez A."/>
            <person name="Young N.D."/>
            <person name="Perteguer M.J."/>
        </authorList>
    </citation>
    <scope>NUCLEOTIDE SEQUENCE [LARGE SCALE GENOMIC DNA]</scope>
    <source>
        <strain evidence="1">AL3</strain>
        <tissue evidence="1">Liver</tissue>
    </source>
</reference>
<proteinExistence type="predicted"/>
<evidence type="ECO:0000313" key="1">
    <source>
        <dbReference type="EMBL" id="MFH4975804.1"/>
    </source>
</evidence>
<keyword evidence="2" id="KW-1185">Reference proteome</keyword>
<name>A0ABD6ECD2_9BILA</name>
<sequence>MQNTFRSRRKIISLSQQLTGQLIEGFYRDPFLFSVTDCIPYDLLYFLRLCVVSSSGHQYDYDRHKISCRFVVFTLFRFGDGYSLTITLENLTEKAAIEEAVKREFPTATFKPLPSSHHLFWNIKKSDADKWSVLFRKAHVLSSSFSSISDYSLAQTTLLDAFMRLVKYEDVPKDCD</sequence>
<dbReference type="EMBL" id="JBGFUD010001134">
    <property type="protein sequence ID" value="MFH4975804.1"/>
    <property type="molecule type" value="Genomic_DNA"/>
</dbReference>
<evidence type="ECO:0000313" key="2">
    <source>
        <dbReference type="Proteomes" id="UP001608902"/>
    </source>
</evidence>
<comment type="caution">
    <text evidence="1">The sequence shown here is derived from an EMBL/GenBank/DDBJ whole genome shotgun (WGS) entry which is preliminary data.</text>
</comment>